<organism evidence="1 2">
    <name type="scientific">Chaetomium tenue</name>
    <dbReference type="NCBI Taxonomy" id="1854479"/>
    <lineage>
        <taxon>Eukaryota</taxon>
        <taxon>Fungi</taxon>
        <taxon>Dikarya</taxon>
        <taxon>Ascomycota</taxon>
        <taxon>Pezizomycotina</taxon>
        <taxon>Sordariomycetes</taxon>
        <taxon>Sordariomycetidae</taxon>
        <taxon>Sordariales</taxon>
        <taxon>Chaetomiaceae</taxon>
        <taxon>Chaetomium</taxon>
    </lineage>
</organism>
<evidence type="ECO:0000313" key="2">
    <source>
        <dbReference type="Proteomes" id="UP000724584"/>
    </source>
</evidence>
<evidence type="ECO:0000313" key="1">
    <source>
        <dbReference type="EMBL" id="KAH6628744.1"/>
    </source>
</evidence>
<protein>
    <submittedName>
        <fullName evidence="1">Uncharacterized protein</fullName>
    </submittedName>
</protein>
<name>A0ACB7P6B2_9PEZI</name>
<gene>
    <name evidence="1" type="ORF">F5144DRAFT_492652</name>
</gene>
<accession>A0ACB7P6B2</accession>
<sequence length="475" mass="52246">MQSMQRQFGKILNKGPGENAKVAVLLNDYEDADHVLSQIIDNARMWRDSWAALTNTQLQVVTEYEGLYDPIAGASDGQSRHAVPTPQLQLERTFKLKKAYTELKAELVEEMALIEEQILKPATDARTCIAPIRKTIKKRENKRVDYEKAQDKTLKLQRKPGRNPKEEAALAKADVEMSRAADEFGIADEHLKETLPPIIHATFSLVTPLLSNLVMIQNRLLGLYYTTLHGYCEEFGFPSPPPPMEEVVAIWNGAIGPTRSQIETISFIGTRGKVTQPPTSNLSPRPGPAPLINGPRRSVTGLISGPQARTLRVPSMPVDRSRTPSPSNSYRRPDISNATDFTTATILGGADVARSANLTPGQQQQQQQQQQRPGYFRTPSPAASQASSIGGSFSGSNGSFAALGKKKPPPPPPKRKPDEWVVALYAFAGQGEGDLSFQEGDRIRVVKRTGTDQDWWLGELGGRQGNFPANYCQPL</sequence>
<dbReference type="Proteomes" id="UP000724584">
    <property type="component" value="Unassembled WGS sequence"/>
</dbReference>
<comment type="caution">
    <text evidence="1">The sequence shown here is derived from an EMBL/GenBank/DDBJ whole genome shotgun (WGS) entry which is preliminary data.</text>
</comment>
<reference evidence="1 2" key="1">
    <citation type="journal article" date="2021" name="Nat. Commun.">
        <title>Genetic determinants of endophytism in the Arabidopsis root mycobiome.</title>
        <authorList>
            <person name="Mesny F."/>
            <person name="Miyauchi S."/>
            <person name="Thiergart T."/>
            <person name="Pickel B."/>
            <person name="Atanasova L."/>
            <person name="Karlsson M."/>
            <person name="Huettel B."/>
            <person name="Barry K.W."/>
            <person name="Haridas S."/>
            <person name="Chen C."/>
            <person name="Bauer D."/>
            <person name="Andreopoulos W."/>
            <person name="Pangilinan J."/>
            <person name="LaButti K."/>
            <person name="Riley R."/>
            <person name="Lipzen A."/>
            <person name="Clum A."/>
            <person name="Drula E."/>
            <person name="Henrissat B."/>
            <person name="Kohler A."/>
            <person name="Grigoriev I.V."/>
            <person name="Martin F.M."/>
            <person name="Hacquard S."/>
        </authorList>
    </citation>
    <scope>NUCLEOTIDE SEQUENCE [LARGE SCALE GENOMIC DNA]</scope>
    <source>
        <strain evidence="1 2">MPI-SDFR-AT-0079</strain>
    </source>
</reference>
<keyword evidence="2" id="KW-1185">Reference proteome</keyword>
<dbReference type="EMBL" id="JAGIZQ010000005">
    <property type="protein sequence ID" value="KAH6628744.1"/>
    <property type="molecule type" value="Genomic_DNA"/>
</dbReference>
<proteinExistence type="predicted"/>